<reference evidence="1" key="1">
    <citation type="journal article" date="2018" name="Data Brief">
        <title>Genome sequence data from 17 accessions of Ensete ventricosum, a staple food crop for millions in Ethiopia.</title>
        <authorList>
            <person name="Yemataw Z."/>
            <person name="Muzemil S."/>
            <person name="Ambachew D."/>
            <person name="Tripathi L."/>
            <person name="Tesfaye K."/>
            <person name="Chala A."/>
            <person name="Farbos A."/>
            <person name="O'Neill P."/>
            <person name="Moore K."/>
            <person name="Grant M."/>
            <person name="Studholme D.J."/>
        </authorList>
    </citation>
    <scope>NUCLEOTIDE SEQUENCE [LARGE SCALE GENOMIC DNA]</scope>
    <source>
        <tissue evidence="1">Leaf</tissue>
    </source>
</reference>
<organism evidence="1">
    <name type="scientific">Ensete ventricosum</name>
    <name type="common">Abyssinian banana</name>
    <name type="synonym">Musa ensete</name>
    <dbReference type="NCBI Taxonomy" id="4639"/>
    <lineage>
        <taxon>Eukaryota</taxon>
        <taxon>Viridiplantae</taxon>
        <taxon>Streptophyta</taxon>
        <taxon>Embryophyta</taxon>
        <taxon>Tracheophyta</taxon>
        <taxon>Spermatophyta</taxon>
        <taxon>Magnoliopsida</taxon>
        <taxon>Liliopsida</taxon>
        <taxon>Zingiberales</taxon>
        <taxon>Musaceae</taxon>
        <taxon>Ensete</taxon>
    </lineage>
</organism>
<sequence length="75" mass="7798">MHVGRCPLPSLAIYDNFPTAISVKHNRCPPSPLQSSPTGAAQSCRHLTVVAAINLKVAAAPAQPLAAAAINLHHL</sequence>
<dbReference type="AlphaFoldDB" id="A0A445MKM2"/>
<gene>
    <name evidence="1" type="ORF">BHM03_00041191</name>
</gene>
<dbReference type="Proteomes" id="UP000290560">
    <property type="component" value="Unassembled WGS sequence"/>
</dbReference>
<accession>A0A445MKM2</accession>
<evidence type="ECO:0000313" key="1">
    <source>
        <dbReference type="EMBL" id="RZR74671.1"/>
    </source>
</evidence>
<dbReference type="EMBL" id="KV876340">
    <property type="protein sequence ID" value="RZR74671.1"/>
    <property type="molecule type" value="Genomic_DNA"/>
</dbReference>
<proteinExistence type="predicted"/>
<protein>
    <submittedName>
        <fullName evidence="1">Uncharacterized protein</fullName>
    </submittedName>
</protein>
<name>A0A445MKM2_ENSVE</name>